<keyword evidence="11" id="KW-0540">Nuclease</keyword>
<evidence type="ECO:0000256" key="24">
    <source>
        <dbReference type="SAM" id="MobiDB-lite"/>
    </source>
</evidence>
<dbReference type="SUPFAM" id="SSF52540">
    <property type="entry name" value="P-loop containing nucleoside triphosphate hydrolases"/>
    <property type="match status" value="1"/>
</dbReference>
<evidence type="ECO:0000256" key="2">
    <source>
        <dbReference type="ARBA" id="ARBA00001946"/>
    </source>
</evidence>
<reference evidence="26 27" key="1">
    <citation type="submission" date="2014-04" db="EMBL/GenBank/DDBJ databases">
        <title>Genomic characteristic analysis of Pigeon circovirus.</title>
        <authorList>
            <person name="Zhang Z."/>
            <person name="Dai W."/>
            <person name="Dai D."/>
        </authorList>
    </citation>
    <scope>NUCLEOTIDE SEQUENCE [LARGE SCALE GENOMIC DNA]</scope>
    <source>
        <strain evidence="26">NJPK-21</strain>
    </source>
</reference>
<name>A0A068C9L7_PICV</name>
<keyword evidence="9" id="KW-0548">Nucleotidyltransferase</keyword>
<evidence type="ECO:0000313" key="27">
    <source>
        <dbReference type="Proteomes" id="UP000172138"/>
    </source>
</evidence>
<keyword evidence="19" id="KW-0238">DNA-binding</keyword>
<evidence type="ECO:0000313" key="26">
    <source>
        <dbReference type="EMBL" id="AID18518.1"/>
    </source>
</evidence>
<dbReference type="GO" id="GO:0003677">
    <property type="term" value="F:DNA binding"/>
    <property type="evidence" value="ECO:0007669"/>
    <property type="project" value="UniProtKB-KW"/>
</dbReference>
<evidence type="ECO:0000256" key="21">
    <source>
        <dbReference type="ARBA" id="ARBA00030754"/>
    </source>
</evidence>
<dbReference type="GO" id="GO:0005524">
    <property type="term" value="F:ATP binding"/>
    <property type="evidence" value="ECO:0007669"/>
    <property type="project" value="UniProtKB-KW"/>
</dbReference>
<evidence type="ECO:0000256" key="4">
    <source>
        <dbReference type="ARBA" id="ARBA00008545"/>
    </source>
</evidence>
<comment type="catalytic activity">
    <reaction evidence="23">
        <text>ATP + H2O = ADP + phosphate + H(+)</text>
        <dbReference type="Rhea" id="RHEA:13065"/>
        <dbReference type="ChEBI" id="CHEBI:15377"/>
        <dbReference type="ChEBI" id="CHEBI:15378"/>
        <dbReference type="ChEBI" id="CHEBI:30616"/>
        <dbReference type="ChEBI" id="CHEBI:43474"/>
        <dbReference type="ChEBI" id="CHEBI:456216"/>
    </reaction>
</comment>
<dbReference type="Proteomes" id="UP000172138">
    <property type="component" value="Segment"/>
</dbReference>
<comment type="subunit">
    <text evidence="5">Interacts with the capsid protein; this interaction relocates Rep into the nucleus.</text>
</comment>
<evidence type="ECO:0000256" key="10">
    <source>
        <dbReference type="ARBA" id="ARBA00022705"/>
    </source>
</evidence>
<dbReference type="GO" id="GO:0003724">
    <property type="term" value="F:RNA helicase activity"/>
    <property type="evidence" value="ECO:0007669"/>
    <property type="project" value="InterPro"/>
</dbReference>
<keyword evidence="16" id="KW-0347">Helicase</keyword>
<dbReference type="InterPro" id="IPR000605">
    <property type="entry name" value="Helicase_SF3_ssDNA/RNA_vir"/>
</dbReference>
<keyword evidence="15" id="KW-0378">Hydrolase</keyword>
<dbReference type="EMBL" id="KJ704804">
    <property type="protein sequence ID" value="AID18518.1"/>
    <property type="molecule type" value="Genomic_DNA"/>
</dbReference>
<evidence type="ECO:0000256" key="22">
    <source>
        <dbReference type="ARBA" id="ARBA00032243"/>
    </source>
</evidence>
<evidence type="ECO:0000256" key="5">
    <source>
        <dbReference type="ARBA" id="ARBA00011448"/>
    </source>
</evidence>
<dbReference type="GO" id="GO:0016787">
    <property type="term" value="F:hydrolase activity"/>
    <property type="evidence" value="ECO:0007669"/>
    <property type="project" value="UniProtKB-KW"/>
</dbReference>
<dbReference type="GO" id="GO:0042025">
    <property type="term" value="C:host cell nucleus"/>
    <property type="evidence" value="ECO:0007669"/>
    <property type="project" value="UniProtKB-SubCell"/>
</dbReference>
<keyword evidence="14" id="KW-0255">Endonuclease</keyword>
<dbReference type="GO" id="GO:0006260">
    <property type="term" value="P:DNA replication"/>
    <property type="evidence" value="ECO:0007669"/>
    <property type="project" value="UniProtKB-KW"/>
</dbReference>
<dbReference type="GO" id="GO:0004519">
    <property type="term" value="F:endonuclease activity"/>
    <property type="evidence" value="ECO:0007669"/>
    <property type="project" value="UniProtKB-KW"/>
</dbReference>
<dbReference type="GO" id="GO:0046872">
    <property type="term" value="F:metal ion binding"/>
    <property type="evidence" value="ECO:0007669"/>
    <property type="project" value="UniProtKB-KW"/>
</dbReference>
<comment type="subcellular location">
    <subcellularLocation>
        <location evidence="3">Host nucleus</location>
    </subcellularLocation>
</comment>
<dbReference type="GO" id="GO:0016779">
    <property type="term" value="F:nucleotidyltransferase activity"/>
    <property type="evidence" value="ECO:0007669"/>
    <property type="project" value="UniProtKB-KW"/>
</dbReference>
<keyword evidence="18" id="KW-0190">Covalent protein-DNA linkage</keyword>
<feature type="region of interest" description="Disordered" evidence="24">
    <location>
        <begin position="1"/>
        <end position="34"/>
    </location>
</feature>
<evidence type="ECO:0000256" key="19">
    <source>
        <dbReference type="ARBA" id="ARBA00023125"/>
    </source>
</evidence>
<evidence type="ECO:0000256" key="12">
    <source>
        <dbReference type="ARBA" id="ARBA00022723"/>
    </source>
</evidence>
<dbReference type="Pfam" id="PF00910">
    <property type="entry name" value="RNA_helicase"/>
    <property type="match status" value="1"/>
</dbReference>
<evidence type="ECO:0000256" key="23">
    <source>
        <dbReference type="ARBA" id="ARBA00049360"/>
    </source>
</evidence>
<organismHost>
    <name type="scientific">Columba livia</name>
    <name type="common">Rock dove</name>
    <dbReference type="NCBI Taxonomy" id="8932"/>
</organismHost>
<evidence type="ECO:0000259" key="25">
    <source>
        <dbReference type="PROSITE" id="PS52020"/>
    </source>
</evidence>
<evidence type="ECO:0000256" key="8">
    <source>
        <dbReference type="ARBA" id="ARBA00022679"/>
    </source>
</evidence>
<gene>
    <name evidence="26" type="primary">rep</name>
</gene>
<keyword evidence="17" id="KW-0067">ATP-binding</keyword>
<keyword evidence="8" id="KW-0808">Transferase</keyword>
<evidence type="ECO:0000256" key="15">
    <source>
        <dbReference type="ARBA" id="ARBA00022801"/>
    </source>
</evidence>
<keyword evidence="12" id="KW-0479">Metal-binding</keyword>
<evidence type="ECO:0000256" key="7">
    <source>
        <dbReference type="ARBA" id="ARBA00022562"/>
    </source>
</evidence>
<evidence type="ECO:0000256" key="13">
    <source>
        <dbReference type="ARBA" id="ARBA00022741"/>
    </source>
</evidence>
<comment type="cofactor">
    <cofactor evidence="2">
        <name>Mg(2+)</name>
        <dbReference type="ChEBI" id="CHEBI:18420"/>
    </cofactor>
</comment>
<protein>
    <recommendedName>
        <fullName evidence="6">Replication-associated protein</fullName>
    </recommendedName>
    <alternativeName>
        <fullName evidence="21">ATP-dependent helicase Rep</fullName>
    </alternativeName>
    <alternativeName>
        <fullName evidence="22">RepP</fullName>
    </alternativeName>
</protein>
<keyword evidence="10" id="KW-0235">DNA replication</keyword>
<dbReference type="InterPro" id="IPR049912">
    <property type="entry name" value="CRESS_DNA_REP"/>
</dbReference>
<keyword evidence="20" id="KW-0511">Multifunctional enzyme</keyword>
<evidence type="ECO:0000256" key="9">
    <source>
        <dbReference type="ARBA" id="ARBA00022695"/>
    </source>
</evidence>
<dbReference type="PROSITE" id="PS52020">
    <property type="entry name" value="CRESS_DNA_REP"/>
    <property type="match status" value="1"/>
</dbReference>
<evidence type="ECO:0000256" key="18">
    <source>
        <dbReference type="ARBA" id="ARBA00023124"/>
    </source>
</evidence>
<feature type="compositionally biased region" description="Basic and acidic residues" evidence="24">
    <location>
        <begin position="21"/>
        <end position="34"/>
    </location>
</feature>
<evidence type="ECO:0000256" key="3">
    <source>
        <dbReference type="ARBA" id="ARBA00004147"/>
    </source>
</evidence>
<evidence type="ECO:0000256" key="1">
    <source>
        <dbReference type="ARBA" id="ARBA00001936"/>
    </source>
</evidence>
<accession>A0A068C9L7</accession>
<evidence type="ECO:0000256" key="17">
    <source>
        <dbReference type="ARBA" id="ARBA00022840"/>
    </source>
</evidence>
<evidence type="ECO:0000256" key="14">
    <source>
        <dbReference type="ARBA" id="ARBA00022759"/>
    </source>
</evidence>
<dbReference type="Gene3D" id="3.40.1310.20">
    <property type="match status" value="1"/>
</dbReference>
<evidence type="ECO:0000256" key="20">
    <source>
        <dbReference type="ARBA" id="ARBA00023268"/>
    </source>
</evidence>
<evidence type="ECO:0000256" key="11">
    <source>
        <dbReference type="ARBA" id="ARBA00022722"/>
    </source>
</evidence>
<keyword evidence="7" id="KW-1048">Host nucleus</keyword>
<comment type="similarity">
    <text evidence="4">Belongs to the nanoviruses/circoviruses replication-associated protein family.</text>
</comment>
<dbReference type="InterPro" id="IPR027417">
    <property type="entry name" value="P-loop_NTPase"/>
</dbReference>
<evidence type="ECO:0000256" key="16">
    <source>
        <dbReference type="ARBA" id="ARBA00022806"/>
    </source>
</evidence>
<evidence type="ECO:0000256" key="6">
    <source>
        <dbReference type="ARBA" id="ARBA00014531"/>
    </source>
</evidence>
<keyword evidence="13" id="KW-0547">Nucleotide-binding</keyword>
<dbReference type="GO" id="GO:0003723">
    <property type="term" value="F:RNA binding"/>
    <property type="evidence" value="ECO:0007669"/>
    <property type="project" value="InterPro"/>
</dbReference>
<feature type="domain" description="CRESS-DNA virus Rep endonuclease" evidence="25">
    <location>
        <begin position="33"/>
        <end position="130"/>
    </location>
</feature>
<sequence>MAPCKPGSNPPKGRVSAAEGGARREATRRPPRDAAAKRWCFTLNNPTEEEIKSLETWLVSDFHYAIVGKEVGEQGTPHLQGFVHLKQKKRLTQLKQLFKRAHWEKARGSDEDNEKYCSKDGNVMLTLGIPAKGNRSDLSEAVAAVKAGRAMTEVARDFSEIYVKYGRGLRDLKLLIGQQPRDFKTEVIVITGPPGCGKSRWAAEYPGSKFYKMKGEWWDGYDHQDVVIIDDLCGWVPFCELLRVSDRYPHKVPVKGAFVEFTSRVIIVTSNSPPDAWYSEERCCVQALFRRINKWLVWNHDKFEDAPDCMKKYPINY</sequence>
<organism evidence="26 27">
    <name type="scientific">Pigeon circovirus</name>
    <name type="common">PiCV</name>
    <name type="synonym">Columbid circovirus</name>
    <dbReference type="NCBI Taxonomy" id="126070"/>
    <lineage>
        <taxon>Viruses</taxon>
        <taxon>Monodnaviria</taxon>
        <taxon>Shotokuvirae</taxon>
        <taxon>Cressdnaviricota</taxon>
        <taxon>Arfiviricetes</taxon>
        <taxon>Cirlivirales</taxon>
        <taxon>Circoviridae</taxon>
        <taxon>Circovirus</taxon>
        <taxon>Circovirus pigeon</taxon>
        <taxon>Pigeon circovirus</taxon>
    </lineage>
</organism>
<dbReference type="Pfam" id="PF02407">
    <property type="entry name" value="Viral_Rep"/>
    <property type="match status" value="1"/>
</dbReference>
<comment type="cofactor">
    <cofactor evidence="1">
        <name>Mn(2+)</name>
        <dbReference type="ChEBI" id="CHEBI:29035"/>
    </cofactor>
</comment>
<proteinExistence type="inferred from homology"/>